<feature type="domain" description="Tripartite ATP-independent periplasmic transporters DctQ component" evidence="10">
    <location>
        <begin position="51"/>
        <end position="180"/>
    </location>
</feature>
<dbReference type="KEGG" id="yti:FNA67_17280"/>
<comment type="subunit">
    <text evidence="9">The complex comprises the extracytoplasmic solute receptor protein and the two transmembrane proteins.</text>
</comment>
<keyword evidence="7 9" id="KW-0472">Membrane</keyword>
<keyword evidence="2 9" id="KW-0813">Transport</keyword>
<evidence type="ECO:0000256" key="6">
    <source>
        <dbReference type="ARBA" id="ARBA00022989"/>
    </source>
</evidence>
<dbReference type="GO" id="GO:0005886">
    <property type="term" value="C:plasma membrane"/>
    <property type="evidence" value="ECO:0007669"/>
    <property type="project" value="UniProtKB-SubCell"/>
</dbReference>
<keyword evidence="12" id="KW-1185">Reference proteome</keyword>
<feature type="transmembrane region" description="Helical" evidence="9">
    <location>
        <begin position="158"/>
        <end position="180"/>
    </location>
</feature>
<evidence type="ECO:0000256" key="1">
    <source>
        <dbReference type="ARBA" id="ARBA00004429"/>
    </source>
</evidence>
<keyword evidence="4 9" id="KW-0997">Cell inner membrane</keyword>
<protein>
    <recommendedName>
        <fullName evidence="9">TRAP transporter small permease protein</fullName>
    </recommendedName>
</protein>
<comment type="subcellular location">
    <subcellularLocation>
        <location evidence="1 9">Cell inner membrane</location>
        <topology evidence="1 9">Multi-pass membrane protein</topology>
    </subcellularLocation>
</comment>
<dbReference type="GO" id="GO:0015740">
    <property type="term" value="P:C4-dicarboxylate transport"/>
    <property type="evidence" value="ECO:0007669"/>
    <property type="project" value="TreeGrafter"/>
</dbReference>
<evidence type="ECO:0000256" key="5">
    <source>
        <dbReference type="ARBA" id="ARBA00022692"/>
    </source>
</evidence>
<keyword evidence="5 9" id="KW-0812">Transmembrane</keyword>
<evidence type="ECO:0000256" key="4">
    <source>
        <dbReference type="ARBA" id="ARBA00022519"/>
    </source>
</evidence>
<organism evidence="11 12">
    <name type="scientific">Paradevosia tibetensis</name>
    <dbReference type="NCBI Taxonomy" id="1447062"/>
    <lineage>
        <taxon>Bacteria</taxon>
        <taxon>Pseudomonadati</taxon>
        <taxon>Pseudomonadota</taxon>
        <taxon>Alphaproteobacteria</taxon>
        <taxon>Hyphomicrobiales</taxon>
        <taxon>Devosiaceae</taxon>
        <taxon>Paradevosia</taxon>
    </lineage>
</organism>
<reference evidence="11 12" key="1">
    <citation type="journal article" date="2015" name="Int. J. Syst. Evol. Microbiol.">
        <title>Youhaiella tibetensis gen. nov., sp. nov., isolated from subsurface sediment.</title>
        <authorList>
            <person name="Wang Y.X."/>
            <person name="Huang F.Q."/>
            <person name="Nogi Y."/>
            <person name="Pang S.J."/>
            <person name="Wang P.K."/>
            <person name="Lv J."/>
        </authorList>
    </citation>
    <scope>NUCLEOTIDE SEQUENCE [LARGE SCALE GENOMIC DNA]</scope>
    <source>
        <strain evidence="12">fig4</strain>
    </source>
</reference>
<dbReference type="Proteomes" id="UP000321062">
    <property type="component" value="Chromosome"/>
</dbReference>
<sequence>MAQGQRRYTRADRPGYRCCQGRRIRTGLMSRIVDFVEKALRAIGALCLALLTALVVFQVITRYAFGSVPLFAEETARYAMIWMALLAAAVGVREAAHIRIDFVPAGIGAVSPRARQVLEILLDVISLTVFLVLIWYGFDTVTFAAGQTSEGMRIPLSYPYSVLPIAFFFASVFAVLRILAGERQS</sequence>
<evidence type="ECO:0000256" key="3">
    <source>
        <dbReference type="ARBA" id="ARBA00022475"/>
    </source>
</evidence>
<dbReference type="Pfam" id="PF04290">
    <property type="entry name" value="DctQ"/>
    <property type="match status" value="1"/>
</dbReference>
<feature type="transmembrane region" description="Helical" evidence="9">
    <location>
        <begin position="117"/>
        <end position="138"/>
    </location>
</feature>
<evidence type="ECO:0000256" key="9">
    <source>
        <dbReference type="RuleBase" id="RU369079"/>
    </source>
</evidence>
<keyword evidence="6 9" id="KW-1133">Transmembrane helix</keyword>
<comment type="function">
    <text evidence="9">Part of the tripartite ATP-independent periplasmic (TRAP) transport system.</text>
</comment>
<dbReference type="OrthoDB" id="4964541at2"/>
<evidence type="ECO:0000256" key="2">
    <source>
        <dbReference type="ARBA" id="ARBA00022448"/>
    </source>
</evidence>
<keyword evidence="3" id="KW-1003">Cell membrane</keyword>
<comment type="similarity">
    <text evidence="8 9">Belongs to the TRAP transporter small permease family.</text>
</comment>
<feature type="transmembrane region" description="Helical" evidence="9">
    <location>
        <begin position="77"/>
        <end position="96"/>
    </location>
</feature>
<proteinExistence type="inferred from homology"/>
<evidence type="ECO:0000256" key="7">
    <source>
        <dbReference type="ARBA" id="ARBA00023136"/>
    </source>
</evidence>
<dbReference type="PANTHER" id="PTHR35011">
    <property type="entry name" value="2,3-DIKETO-L-GULONATE TRAP TRANSPORTER SMALL PERMEASE PROTEIN YIAM"/>
    <property type="match status" value="1"/>
</dbReference>
<dbReference type="InterPro" id="IPR007387">
    <property type="entry name" value="TRAP_DctQ"/>
</dbReference>
<dbReference type="AlphaFoldDB" id="A0A5B9DTP5"/>
<dbReference type="GO" id="GO:0022857">
    <property type="term" value="F:transmembrane transporter activity"/>
    <property type="evidence" value="ECO:0007669"/>
    <property type="project" value="UniProtKB-UniRule"/>
</dbReference>
<evidence type="ECO:0000313" key="11">
    <source>
        <dbReference type="EMBL" id="QEE21828.1"/>
    </source>
</evidence>
<evidence type="ECO:0000259" key="10">
    <source>
        <dbReference type="Pfam" id="PF04290"/>
    </source>
</evidence>
<evidence type="ECO:0000313" key="12">
    <source>
        <dbReference type="Proteomes" id="UP000321062"/>
    </source>
</evidence>
<dbReference type="EMBL" id="CP041690">
    <property type="protein sequence ID" value="QEE21828.1"/>
    <property type="molecule type" value="Genomic_DNA"/>
</dbReference>
<evidence type="ECO:0000256" key="8">
    <source>
        <dbReference type="ARBA" id="ARBA00038436"/>
    </source>
</evidence>
<dbReference type="PANTHER" id="PTHR35011:SF2">
    <property type="entry name" value="2,3-DIKETO-L-GULONATE TRAP TRANSPORTER SMALL PERMEASE PROTEIN YIAM"/>
    <property type="match status" value="1"/>
</dbReference>
<dbReference type="InterPro" id="IPR055348">
    <property type="entry name" value="DctQ"/>
</dbReference>
<gene>
    <name evidence="11" type="ORF">FNA67_17280</name>
</gene>
<accession>A0A5B9DTP5</accession>
<name>A0A5B9DTP5_9HYPH</name>
<feature type="transmembrane region" description="Helical" evidence="9">
    <location>
        <begin position="39"/>
        <end position="65"/>
    </location>
</feature>